<dbReference type="EMBL" id="KK119375">
    <property type="protein sequence ID" value="KFM75509.1"/>
    <property type="molecule type" value="Genomic_DNA"/>
</dbReference>
<evidence type="ECO:0000256" key="4">
    <source>
        <dbReference type="ARBA" id="ARBA00022690"/>
    </source>
</evidence>
<dbReference type="Gene3D" id="2.10.25.10">
    <property type="entry name" value="Laminin"/>
    <property type="match status" value="2"/>
</dbReference>
<evidence type="ECO:0000259" key="9">
    <source>
        <dbReference type="PROSITE" id="PS50279"/>
    </source>
</evidence>
<feature type="domain" description="BPTI/Kunitz inhibitor" evidence="9">
    <location>
        <begin position="248"/>
        <end position="298"/>
    </location>
</feature>
<keyword evidence="4" id="KW-0646">Protease inhibitor</keyword>
<dbReference type="InterPro" id="IPR050098">
    <property type="entry name" value="TFPI/VKTCI-like"/>
</dbReference>
<keyword evidence="7" id="KW-0722">Serine protease inhibitor</keyword>
<dbReference type="Pfam" id="PF00014">
    <property type="entry name" value="Kunitz_BPTI"/>
    <property type="match status" value="3"/>
</dbReference>
<evidence type="ECO:0000313" key="11">
    <source>
        <dbReference type="Proteomes" id="UP000054359"/>
    </source>
</evidence>
<dbReference type="GO" id="GO:0004867">
    <property type="term" value="F:serine-type endopeptidase inhibitor activity"/>
    <property type="evidence" value="ECO:0007669"/>
    <property type="project" value="UniProtKB-KW"/>
</dbReference>
<dbReference type="OrthoDB" id="6406612at2759"/>
<feature type="domain" description="BPTI/Kunitz inhibitor" evidence="9">
    <location>
        <begin position="185"/>
        <end position="235"/>
    </location>
</feature>
<sequence>MFLGVVTYGNGNCNIKIHTATNYFTLFCVNSPDQAINMKVFVLLSIIAIAFADRTCPENQHYESCGTACPLTCKNYENPPKICVLMCVSGCFCDEGYVKTEDGRCVKPEECPAQANRVCAENQEYKQCGKACPLTCDNYDNPPKICPAMCVSGCHCLEGFVKAADGRCVKPEECPSKSRNIEKNCLDKPDTGMCRGYFPMFYYDVQTGTCKEFIYGGCQGNGNRYATEEECLEHCRDVKGKQSSSDICELNPETGLCRGYFPRYYFDKLTGQCKRFIYGGCGGNKNNFVTEAECESRCGSSSLADASACDQEKVVGPCMAYFRRYFFNKQTQKCELFIYGGCRGNGNNFSTKEECESTCL</sequence>
<reference evidence="10 11" key="1">
    <citation type="submission" date="2013-11" db="EMBL/GenBank/DDBJ databases">
        <title>Genome sequencing of Stegodyphus mimosarum.</title>
        <authorList>
            <person name="Bechsgaard J."/>
        </authorList>
    </citation>
    <scope>NUCLEOTIDE SEQUENCE [LARGE SCALE GENOMIC DNA]</scope>
</reference>
<keyword evidence="6" id="KW-0677">Repeat</keyword>
<dbReference type="Gene3D" id="4.10.410.10">
    <property type="entry name" value="Pancreatic trypsin inhibitor Kunitz domain"/>
    <property type="match status" value="3"/>
</dbReference>
<evidence type="ECO:0000256" key="3">
    <source>
        <dbReference type="ARBA" id="ARBA00022525"/>
    </source>
</evidence>
<dbReference type="FunFam" id="2.10.25.10:FF:000055">
    <property type="entry name" value="alpha-tectorin isoform X1"/>
    <property type="match status" value="1"/>
</dbReference>
<name>A0A087UDS0_STEMI</name>
<evidence type="ECO:0000256" key="6">
    <source>
        <dbReference type="ARBA" id="ARBA00022737"/>
    </source>
</evidence>
<dbReference type="CDD" id="cd19941">
    <property type="entry name" value="TIL"/>
    <property type="match status" value="2"/>
</dbReference>
<dbReference type="PANTHER" id="PTHR10083:SF374">
    <property type="entry name" value="BPTI_KUNITZ INHIBITOR DOMAIN-CONTAINING PROTEIN"/>
    <property type="match status" value="1"/>
</dbReference>
<proteinExistence type="inferred from homology"/>
<dbReference type="CDD" id="cd00109">
    <property type="entry name" value="Kunitz-type"/>
    <property type="match status" value="3"/>
</dbReference>
<evidence type="ECO:0000256" key="8">
    <source>
        <dbReference type="ARBA" id="ARBA00023157"/>
    </source>
</evidence>
<accession>A0A087UDS0</accession>
<protein>
    <submittedName>
        <fullName evidence="10">Papilin</fullName>
    </submittedName>
</protein>
<evidence type="ECO:0000313" key="10">
    <source>
        <dbReference type="EMBL" id="KFM75509.1"/>
    </source>
</evidence>
<dbReference type="PROSITE" id="PS00280">
    <property type="entry name" value="BPTI_KUNITZ_1"/>
    <property type="match status" value="1"/>
</dbReference>
<keyword evidence="3" id="KW-0964">Secreted</keyword>
<dbReference type="SMART" id="SM00131">
    <property type="entry name" value="KU"/>
    <property type="match status" value="3"/>
</dbReference>
<keyword evidence="8" id="KW-1015">Disulfide bond</keyword>
<dbReference type="Proteomes" id="UP000054359">
    <property type="component" value="Unassembled WGS sequence"/>
</dbReference>
<dbReference type="Pfam" id="PF01826">
    <property type="entry name" value="TIL"/>
    <property type="match status" value="2"/>
</dbReference>
<dbReference type="FunFam" id="4.10.410.10:FF:000021">
    <property type="entry name" value="Serine protease inhibitor, putative"/>
    <property type="match status" value="2"/>
</dbReference>
<dbReference type="AlphaFoldDB" id="A0A087UDS0"/>
<keyword evidence="11" id="KW-1185">Reference proteome</keyword>
<dbReference type="SUPFAM" id="SSF57567">
    <property type="entry name" value="Serine protease inhibitors"/>
    <property type="match status" value="2"/>
</dbReference>
<evidence type="ECO:0000256" key="2">
    <source>
        <dbReference type="ARBA" id="ARBA00007611"/>
    </source>
</evidence>
<dbReference type="FunFam" id="4.10.410.10:FF:000020">
    <property type="entry name" value="Collagen, type VI, alpha 3"/>
    <property type="match status" value="1"/>
</dbReference>
<evidence type="ECO:0000256" key="1">
    <source>
        <dbReference type="ARBA" id="ARBA00004613"/>
    </source>
</evidence>
<dbReference type="InterPro" id="IPR020901">
    <property type="entry name" value="Prtase_inh_Kunz-CS"/>
</dbReference>
<dbReference type="InterPro" id="IPR036880">
    <property type="entry name" value="Kunitz_BPTI_sf"/>
</dbReference>
<evidence type="ECO:0000256" key="7">
    <source>
        <dbReference type="ARBA" id="ARBA00022900"/>
    </source>
</evidence>
<dbReference type="PANTHER" id="PTHR10083">
    <property type="entry name" value="KUNITZ-TYPE PROTEASE INHIBITOR-RELATED"/>
    <property type="match status" value="1"/>
</dbReference>
<dbReference type="PROSITE" id="PS50279">
    <property type="entry name" value="BPTI_KUNITZ_2"/>
    <property type="match status" value="3"/>
</dbReference>
<dbReference type="PRINTS" id="PR00759">
    <property type="entry name" value="BASICPTASE"/>
</dbReference>
<dbReference type="OMA" id="FPTRERC"/>
<dbReference type="InterPro" id="IPR002919">
    <property type="entry name" value="TIL_dom"/>
</dbReference>
<dbReference type="SUPFAM" id="SSF57362">
    <property type="entry name" value="BPTI-like"/>
    <property type="match status" value="3"/>
</dbReference>
<evidence type="ECO:0000256" key="5">
    <source>
        <dbReference type="ARBA" id="ARBA00022729"/>
    </source>
</evidence>
<dbReference type="InterPro" id="IPR036084">
    <property type="entry name" value="Ser_inhib-like_sf"/>
</dbReference>
<dbReference type="InterPro" id="IPR002223">
    <property type="entry name" value="Kunitz_BPTI"/>
</dbReference>
<organism evidence="10 11">
    <name type="scientific">Stegodyphus mimosarum</name>
    <name type="common">African social velvet spider</name>
    <dbReference type="NCBI Taxonomy" id="407821"/>
    <lineage>
        <taxon>Eukaryota</taxon>
        <taxon>Metazoa</taxon>
        <taxon>Ecdysozoa</taxon>
        <taxon>Arthropoda</taxon>
        <taxon>Chelicerata</taxon>
        <taxon>Arachnida</taxon>
        <taxon>Araneae</taxon>
        <taxon>Araneomorphae</taxon>
        <taxon>Entelegynae</taxon>
        <taxon>Eresoidea</taxon>
        <taxon>Eresidae</taxon>
        <taxon>Stegodyphus</taxon>
    </lineage>
</organism>
<comment type="subcellular location">
    <subcellularLocation>
        <location evidence="1">Secreted</location>
    </subcellularLocation>
</comment>
<feature type="non-terminal residue" evidence="10">
    <location>
        <position position="360"/>
    </location>
</feature>
<dbReference type="GO" id="GO:0005615">
    <property type="term" value="C:extracellular space"/>
    <property type="evidence" value="ECO:0007669"/>
    <property type="project" value="TreeGrafter"/>
</dbReference>
<dbReference type="STRING" id="407821.A0A087UDS0"/>
<keyword evidence="5" id="KW-0732">Signal</keyword>
<gene>
    <name evidence="10" type="ORF">X975_21234</name>
</gene>
<feature type="domain" description="BPTI/Kunitz inhibitor" evidence="9">
    <location>
        <begin position="309"/>
        <end position="359"/>
    </location>
</feature>
<comment type="similarity">
    <text evidence="2">Belongs to the serine protease inhibitor-like (TIL domain-containing) family.</text>
</comment>